<evidence type="ECO:0000256" key="7">
    <source>
        <dbReference type="ARBA" id="ARBA00040167"/>
    </source>
</evidence>
<protein>
    <recommendedName>
        <fullName evidence="7 9">Uroporphyrinogen-III synthase</fullName>
        <ecNumber evidence="3 9">4.2.1.75</ecNumber>
    </recommendedName>
</protein>
<evidence type="ECO:0000313" key="12">
    <source>
        <dbReference type="Proteomes" id="UP001434337"/>
    </source>
</evidence>
<evidence type="ECO:0000256" key="4">
    <source>
        <dbReference type="ARBA" id="ARBA00023239"/>
    </source>
</evidence>
<evidence type="ECO:0000256" key="2">
    <source>
        <dbReference type="ARBA" id="ARBA00008133"/>
    </source>
</evidence>
<dbReference type="SUPFAM" id="SSF69618">
    <property type="entry name" value="HemD-like"/>
    <property type="match status" value="1"/>
</dbReference>
<keyword evidence="12" id="KW-1185">Reference proteome</keyword>
<accession>A0ABZ3CFK6</accession>
<evidence type="ECO:0000256" key="8">
    <source>
        <dbReference type="ARBA" id="ARBA00048617"/>
    </source>
</evidence>
<proteinExistence type="inferred from homology"/>
<keyword evidence="5 9" id="KW-0627">Porphyrin biosynthesis</keyword>
<evidence type="ECO:0000313" key="11">
    <source>
        <dbReference type="EMBL" id="WZX00341.1"/>
    </source>
</evidence>
<dbReference type="RefSeq" id="WP_342373629.1">
    <property type="nucleotide sequence ID" value="NZ_CP115965.1"/>
</dbReference>
<dbReference type="Proteomes" id="UP001434337">
    <property type="component" value="Chromosome"/>
</dbReference>
<comment type="similarity">
    <text evidence="2 9">Belongs to the uroporphyrinogen-III synthase family.</text>
</comment>
<dbReference type="EC" id="4.2.1.75" evidence="3 9"/>
<dbReference type="InterPro" id="IPR036108">
    <property type="entry name" value="4pyrrol_syn_uPrphyn_synt_sf"/>
</dbReference>
<dbReference type="PANTHER" id="PTHR38042">
    <property type="entry name" value="UROPORPHYRINOGEN-III SYNTHASE, CHLOROPLASTIC"/>
    <property type="match status" value="1"/>
</dbReference>
<organism evidence="11 12">
    <name type="scientific">Propioniciclava soli</name>
    <dbReference type="NCBI Taxonomy" id="2775081"/>
    <lineage>
        <taxon>Bacteria</taxon>
        <taxon>Bacillati</taxon>
        <taxon>Actinomycetota</taxon>
        <taxon>Actinomycetes</taxon>
        <taxon>Propionibacteriales</taxon>
        <taxon>Propionibacteriaceae</taxon>
        <taxon>Propioniciclava</taxon>
    </lineage>
</organism>
<feature type="domain" description="Tetrapyrrole biosynthesis uroporphyrinogen III synthase" evidence="10">
    <location>
        <begin position="14"/>
        <end position="221"/>
    </location>
</feature>
<evidence type="ECO:0000256" key="6">
    <source>
        <dbReference type="ARBA" id="ARBA00037589"/>
    </source>
</evidence>
<evidence type="ECO:0000259" key="10">
    <source>
        <dbReference type="Pfam" id="PF02602"/>
    </source>
</evidence>
<evidence type="ECO:0000256" key="5">
    <source>
        <dbReference type="ARBA" id="ARBA00023244"/>
    </source>
</evidence>
<reference evidence="11 12" key="1">
    <citation type="journal article" date="2023" name="Environ Microbiome">
        <title>A coral-associated actinobacterium mitigates coral bleaching under heat stress.</title>
        <authorList>
            <person name="Li J."/>
            <person name="Zou Y."/>
            <person name="Li Q."/>
            <person name="Zhang J."/>
            <person name="Bourne D.G."/>
            <person name="Lyu Y."/>
            <person name="Liu C."/>
            <person name="Zhang S."/>
        </authorList>
    </citation>
    <scope>NUCLEOTIDE SEQUENCE [LARGE SCALE GENOMIC DNA]</scope>
    <source>
        <strain evidence="11 12">SCSIO 13291</strain>
    </source>
</reference>
<dbReference type="EMBL" id="CP115965">
    <property type="protein sequence ID" value="WZX00341.1"/>
    <property type="molecule type" value="Genomic_DNA"/>
</dbReference>
<sequence>MGRRILLPRPDGPLAEALRATGAEVDAVPLTEQAPLPFDLPGAPDPVDWLVLTSAAGVTALVAAGHALNDLARRTAAVGQATAAAIEAAGGRVDLVADGDAAALVGALPEGPGTVLAPGSQLAAPTLADGLSARGWRVHRVATYTTHPLPAAPAELVEAWPAYDAVVLTAGSVARAVADLLGEPSGHTRVVTLGAPSAAAARAAGLPVHATAASPDADGVLAALVDALQEPA</sequence>
<evidence type="ECO:0000256" key="9">
    <source>
        <dbReference type="RuleBase" id="RU366031"/>
    </source>
</evidence>
<dbReference type="GO" id="GO:0004852">
    <property type="term" value="F:uroporphyrinogen-III synthase activity"/>
    <property type="evidence" value="ECO:0007669"/>
    <property type="project" value="UniProtKB-EC"/>
</dbReference>
<evidence type="ECO:0000256" key="3">
    <source>
        <dbReference type="ARBA" id="ARBA00013109"/>
    </source>
</evidence>
<name>A0ABZ3CFK6_9ACTN</name>
<gene>
    <name evidence="11" type="ORF">PCC79_13485</name>
</gene>
<dbReference type="Gene3D" id="3.40.50.10090">
    <property type="match status" value="2"/>
</dbReference>
<evidence type="ECO:0000256" key="1">
    <source>
        <dbReference type="ARBA" id="ARBA00004772"/>
    </source>
</evidence>
<comment type="catalytic activity">
    <reaction evidence="8 9">
        <text>hydroxymethylbilane = uroporphyrinogen III + H2O</text>
        <dbReference type="Rhea" id="RHEA:18965"/>
        <dbReference type="ChEBI" id="CHEBI:15377"/>
        <dbReference type="ChEBI" id="CHEBI:57308"/>
        <dbReference type="ChEBI" id="CHEBI:57845"/>
        <dbReference type="EC" id="4.2.1.75"/>
    </reaction>
</comment>
<keyword evidence="4 9" id="KW-0456">Lyase</keyword>
<dbReference type="Pfam" id="PF02602">
    <property type="entry name" value="HEM4"/>
    <property type="match status" value="1"/>
</dbReference>
<dbReference type="InterPro" id="IPR039793">
    <property type="entry name" value="UROS/Hem4"/>
</dbReference>
<dbReference type="CDD" id="cd06578">
    <property type="entry name" value="HemD"/>
    <property type="match status" value="1"/>
</dbReference>
<comment type="function">
    <text evidence="6 9">Catalyzes cyclization of the linear tetrapyrrole, hydroxymethylbilane, to the macrocyclic uroporphyrinogen III.</text>
</comment>
<dbReference type="InterPro" id="IPR003754">
    <property type="entry name" value="4pyrrol_synth_uPrphyn_synth"/>
</dbReference>
<comment type="pathway">
    <text evidence="1 9">Porphyrin-containing compound metabolism; protoporphyrin-IX biosynthesis; coproporphyrinogen-III from 5-aminolevulinate: step 3/4.</text>
</comment>
<dbReference type="PANTHER" id="PTHR38042:SF1">
    <property type="entry name" value="UROPORPHYRINOGEN-III SYNTHASE, CHLOROPLASTIC"/>
    <property type="match status" value="1"/>
</dbReference>